<feature type="domain" description="Polysaccharide pyruvyl transferase" evidence="1">
    <location>
        <begin position="17"/>
        <end position="336"/>
    </location>
</feature>
<sequence>MTSQAGIGVLSIFDMDNVGNRLQNYALVEALRQEGHAPVVLENYPYAPGADPVSVSGHEDVGGTRAARVREAVRFRLWRDVPPGVRVLPKVLRARLRRDDAAARAATARAERTRALTRFTRGRMVVSDGIYRRPEDLIGLDDQFDAFVVGSDQVWNPHYRRGCPMDLLHFASPHKRIAYAASIGADSFGEAEPVFRRLLPEMAAVSVRETAAADLVEQTCGRRPPVMPDPTLLHDADFWRRLSEDAPPRSVRPYVATYLLYRNGSDVVDAVQSRAAAEGLDRHDILHPSGPRAARHAGAEAFLRAIRDAEYVVTDSFHATLFSILFRVPVVVLPRDGGQNARIDTLLALFGRTSADLPNEAHLRPSEPLVDDPEAVLEPVRNRARAWLTSALDTALGHR</sequence>
<organism evidence="2 3">
    <name type="scientific">Micrococcus lylae</name>
    <dbReference type="NCBI Taxonomy" id="1273"/>
    <lineage>
        <taxon>Bacteria</taxon>
        <taxon>Bacillati</taxon>
        <taxon>Actinomycetota</taxon>
        <taxon>Actinomycetes</taxon>
        <taxon>Micrococcales</taxon>
        <taxon>Micrococcaceae</taxon>
        <taxon>Micrococcus</taxon>
    </lineage>
</organism>
<dbReference type="Pfam" id="PF04230">
    <property type="entry name" value="PS_pyruv_trans"/>
    <property type="match status" value="1"/>
</dbReference>
<dbReference type="InterPro" id="IPR007345">
    <property type="entry name" value="Polysacch_pyruvyl_Trfase"/>
</dbReference>
<protein>
    <recommendedName>
        <fullName evidence="1">Polysaccharide pyruvyl transferase domain-containing protein</fullName>
    </recommendedName>
</protein>
<dbReference type="EMBL" id="FUKP01000067">
    <property type="protein sequence ID" value="SJN35736.1"/>
    <property type="molecule type" value="Genomic_DNA"/>
</dbReference>
<name>A0A1R4JUN8_9MICC</name>
<accession>A0A1R4JUN8</accession>
<gene>
    <name evidence="2" type="ORF">FM125_10825</name>
</gene>
<dbReference type="AlphaFoldDB" id="A0A1R4JUN8"/>
<evidence type="ECO:0000313" key="3">
    <source>
        <dbReference type="Proteomes" id="UP000196230"/>
    </source>
</evidence>
<dbReference type="Proteomes" id="UP000196230">
    <property type="component" value="Unassembled WGS sequence"/>
</dbReference>
<evidence type="ECO:0000259" key="1">
    <source>
        <dbReference type="Pfam" id="PF04230"/>
    </source>
</evidence>
<proteinExistence type="predicted"/>
<reference evidence="2 3" key="1">
    <citation type="submission" date="2017-02" db="EMBL/GenBank/DDBJ databases">
        <authorList>
            <person name="Peterson S.W."/>
        </authorList>
    </citation>
    <scope>NUCLEOTIDE SEQUENCE [LARGE SCALE GENOMIC DNA]</scope>
    <source>
        <strain evidence="2 3">2B3F</strain>
    </source>
</reference>
<evidence type="ECO:0000313" key="2">
    <source>
        <dbReference type="EMBL" id="SJN35736.1"/>
    </source>
</evidence>